<dbReference type="InterPro" id="IPR001245">
    <property type="entry name" value="Ser-Thr/Tyr_kinase_cat_dom"/>
</dbReference>
<feature type="domain" description="Protein kinase" evidence="20">
    <location>
        <begin position="660"/>
        <end position="936"/>
    </location>
</feature>
<keyword evidence="12 22" id="KW-0418">Kinase</keyword>
<dbReference type="InterPro" id="IPR011009">
    <property type="entry name" value="Kinase-like_dom_sf"/>
</dbReference>
<evidence type="ECO:0000256" key="12">
    <source>
        <dbReference type="ARBA" id="ARBA00022777"/>
    </source>
</evidence>
<keyword evidence="6" id="KW-0433">Leucine-rich repeat</keyword>
<dbReference type="EMBL" id="CM007890">
    <property type="protein sequence ID" value="OTG38469.1"/>
    <property type="molecule type" value="Genomic_DNA"/>
</dbReference>
<keyword evidence="3" id="KW-1003">Cell membrane</keyword>
<evidence type="ECO:0000256" key="16">
    <source>
        <dbReference type="ARBA" id="ARBA00023170"/>
    </source>
</evidence>
<keyword evidence="16" id="KW-0675">Receptor</keyword>
<dbReference type="Pfam" id="PF14299">
    <property type="entry name" value="PP2"/>
    <property type="match status" value="2"/>
</dbReference>
<evidence type="ECO:0000256" key="19">
    <source>
        <dbReference type="ARBA" id="ARBA00048679"/>
    </source>
</evidence>
<dbReference type="InterPro" id="IPR020635">
    <property type="entry name" value="Tyr_kinase_cat_dom"/>
</dbReference>
<evidence type="ECO:0000256" key="8">
    <source>
        <dbReference type="ARBA" id="ARBA00022692"/>
    </source>
</evidence>
<keyword evidence="4" id="KW-0723">Serine/threonine-protein kinase</keyword>
<accession>A0A251VSY1</accession>
<dbReference type="PROSITE" id="PS00108">
    <property type="entry name" value="PROTEIN_KINASE_ST"/>
    <property type="match status" value="1"/>
</dbReference>
<evidence type="ECO:0000256" key="17">
    <source>
        <dbReference type="ARBA" id="ARBA00023180"/>
    </source>
</evidence>
<keyword evidence="8" id="KW-0812">Transmembrane</keyword>
<evidence type="ECO:0000256" key="9">
    <source>
        <dbReference type="ARBA" id="ARBA00022729"/>
    </source>
</evidence>
<keyword evidence="5" id="KW-0597">Phosphoprotein</keyword>
<comment type="catalytic activity">
    <reaction evidence="18">
        <text>L-threonyl-[protein] + ATP = O-phospho-L-threonyl-[protein] + ADP + H(+)</text>
        <dbReference type="Rhea" id="RHEA:46608"/>
        <dbReference type="Rhea" id="RHEA-COMP:11060"/>
        <dbReference type="Rhea" id="RHEA-COMP:11605"/>
        <dbReference type="ChEBI" id="CHEBI:15378"/>
        <dbReference type="ChEBI" id="CHEBI:30013"/>
        <dbReference type="ChEBI" id="CHEBI:30616"/>
        <dbReference type="ChEBI" id="CHEBI:61977"/>
        <dbReference type="ChEBI" id="CHEBI:456216"/>
        <dbReference type="EC" id="2.7.11.1"/>
    </reaction>
</comment>
<dbReference type="Pfam" id="PF00069">
    <property type="entry name" value="Pkinase"/>
    <property type="match status" value="1"/>
</dbReference>
<keyword evidence="15" id="KW-0472">Membrane</keyword>
<keyword evidence="23" id="KW-1185">Reference proteome</keyword>
<dbReference type="GO" id="GO:0004674">
    <property type="term" value="F:protein serine/threonine kinase activity"/>
    <property type="evidence" value="ECO:0007669"/>
    <property type="project" value="UniProtKB-KW"/>
</dbReference>
<keyword evidence="7 21" id="KW-0808">Transferase</keyword>
<dbReference type="InterPro" id="IPR008271">
    <property type="entry name" value="Ser/Thr_kinase_AS"/>
</dbReference>
<evidence type="ECO:0000256" key="15">
    <source>
        <dbReference type="ARBA" id="ARBA00023136"/>
    </source>
</evidence>
<dbReference type="GO" id="GO:0005886">
    <property type="term" value="C:plasma membrane"/>
    <property type="evidence" value="ECO:0000318"/>
    <property type="project" value="GO_Central"/>
</dbReference>
<dbReference type="InterPro" id="IPR025886">
    <property type="entry name" value="PP2-like"/>
</dbReference>
<evidence type="ECO:0000256" key="13">
    <source>
        <dbReference type="ARBA" id="ARBA00022840"/>
    </source>
</evidence>
<keyword evidence="11" id="KW-0547">Nucleotide-binding</keyword>
<keyword evidence="14" id="KW-1133">Transmembrane helix</keyword>
<dbReference type="InterPro" id="IPR000719">
    <property type="entry name" value="Prot_kinase_dom"/>
</dbReference>
<organism evidence="22 23">
    <name type="scientific">Helianthus annuus</name>
    <name type="common">Common sunflower</name>
    <dbReference type="NCBI Taxonomy" id="4232"/>
    <lineage>
        <taxon>Eukaryota</taxon>
        <taxon>Viridiplantae</taxon>
        <taxon>Streptophyta</taxon>
        <taxon>Embryophyta</taxon>
        <taxon>Tracheophyta</taxon>
        <taxon>Spermatophyta</taxon>
        <taxon>Magnoliopsida</taxon>
        <taxon>eudicotyledons</taxon>
        <taxon>Gunneridae</taxon>
        <taxon>Pentapetalae</taxon>
        <taxon>asterids</taxon>
        <taxon>campanulids</taxon>
        <taxon>Asterales</taxon>
        <taxon>Asteraceae</taxon>
        <taxon>Asteroideae</taxon>
        <taxon>Heliantheae alliance</taxon>
        <taxon>Heliantheae</taxon>
        <taxon>Helianthus</taxon>
    </lineage>
</organism>
<keyword evidence="10" id="KW-0677">Repeat</keyword>
<reference evidence="21 23" key="1">
    <citation type="journal article" date="2017" name="Nature">
        <title>The sunflower genome provides insights into oil metabolism, flowering and Asterid evolution.</title>
        <authorList>
            <person name="Badouin H."/>
            <person name="Gouzy J."/>
            <person name="Grassa C.J."/>
            <person name="Murat F."/>
            <person name="Staton S.E."/>
            <person name="Cottret L."/>
            <person name="Lelandais-Briere C."/>
            <person name="Owens G.L."/>
            <person name="Carrere S."/>
            <person name="Mayjonade B."/>
            <person name="Legrand L."/>
            <person name="Gill N."/>
            <person name="Kane N.C."/>
            <person name="Bowers J.E."/>
            <person name="Hubner S."/>
            <person name="Bellec A."/>
            <person name="Berard A."/>
            <person name="Berges H."/>
            <person name="Blanchet N."/>
            <person name="Boniface M.C."/>
            <person name="Brunel D."/>
            <person name="Catrice O."/>
            <person name="Chaidir N."/>
            <person name="Claudel C."/>
            <person name="Donnadieu C."/>
            <person name="Faraut T."/>
            <person name="Fievet G."/>
            <person name="Helmstetter N."/>
            <person name="King M."/>
            <person name="Knapp S.J."/>
            <person name="Lai Z."/>
            <person name="Le Paslier M.C."/>
            <person name="Lippi Y."/>
            <person name="Lorenzon L."/>
            <person name="Mandel J.R."/>
            <person name="Marage G."/>
            <person name="Marchand G."/>
            <person name="Marquand E."/>
            <person name="Bret-Mestries E."/>
            <person name="Morien E."/>
            <person name="Nambeesan S."/>
            <person name="Nguyen T."/>
            <person name="Pegot-Espagnet P."/>
            <person name="Pouilly N."/>
            <person name="Raftis F."/>
            <person name="Sallet E."/>
            <person name="Schiex T."/>
            <person name="Thomas J."/>
            <person name="Vandecasteele C."/>
            <person name="Vares D."/>
            <person name="Vear F."/>
            <person name="Vautrin S."/>
            <person name="Crespi M."/>
            <person name="Mangin B."/>
            <person name="Burke J.M."/>
            <person name="Salse J."/>
            <person name="Munos S."/>
            <person name="Vincourt P."/>
            <person name="Rieseberg L.H."/>
            <person name="Langlade N.B."/>
        </authorList>
    </citation>
    <scope>NUCLEOTIDE SEQUENCE [LARGE SCALE GENOMIC DNA]</scope>
    <source>
        <strain evidence="23">cv. SF193</strain>
        <tissue evidence="21">Leaves</tissue>
    </source>
</reference>
<evidence type="ECO:0000256" key="10">
    <source>
        <dbReference type="ARBA" id="ARBA00022737"/>
    </source>
</evidence>
<gene>
    <name evidence="22" type="ORF">HannXRQ_Chr01g0030061</name>
    <name evidence="21" type="ORF">HanXRQr2_Chr01g0044111</name>
</gene>
<dbReference type="InterPro" id="IPR045272">
    <property type="entry name" value="ANXUR1/2-like"/>
</dbReference>
<evidence type="ECO:0000256" key="4">
    <source>
        <dbReference type="ARBA" id="ARBA00022527"/>
    </source>
</evidence>
<evidence type="ECO:0000313" key="22">
    <source>
        <dbReference type="EMBL" id="OTG38469.1"/>
    </source>
</evidence>
<dbReference type="EMBL" id="MNCJ02000316">
    <property type="protein sequence ID" value="KAF5823978.1"/>
    <property type="molecule type" value="Genomic_DNA"/>
</dbReference>
<dbReference type="Pfam" id="PF07714">
    <property type="entry name" value="PK_Tyr_Ser-Thr"/>
    <property type="match status" value="3"/>
</dbReference>
<evidence type="ECO:0000313" key="23">
    <source>
        <dbReference type="Proteomes" id="UP000215914"/>
    </source>
</evidence>
<evidence type="ECO:0000256" key="1">
    <source>
        <dbReference type="ARBA" id="ARBA00004162"/>
    </source>
</evidence>
<evidence type="ECO:0000256" key="7">
    <source>
        <dbReference type="ARBA" id="ARBA00022679"/>
    </source>
</evidence>
<evidence type="ECO:0000256" key="18">
    <source>
        <dbReference type="ARBA" id="ARBA00047899"/>
    </source>
</evidence>
<dbReference type="SUPFAM" id="SSF56112">
    <property type="entry name" value="Protein kinase-like (PK-like)"/>
    <property type="match status" value="4"/>
</dbReference>
<dbReference type="GO" id="GO:0004714">
    <property type="term" value="F:transmembrane receptor protein tyrosine kinase activity"/>
    <property type="evidence" value="ECO:0007669"/>
    <property type="project" value="InterPro"/>
</dbReference>
<dbReference type="InterPro" id="IPR008266">
    <property type="entry name" value="Tyr_kinase_AS"/>
</dbReference>
<dbReference type="Gramene" id="mRNA:HanXRQr2_Chr01g0044111">
    <property type="protein sequence ID" value="mRNA:HanXRQr2_Chr01g0044111"/>
    <property type="gene ID" value="HanXRQr2_Chr01g0044111"/>
</dbReference>
<protein>
    <recommendedName>
        <fullName evidence="2">non-specific serine/threonine protein kinase</fullName>
        <ecNumber evidence="2">2.7.11.1</ecNumber>
    </recommendedName>
</protein>
<evidence type="ECO:0000256" key="5">
    <source>
        <dbReference type="ARBA" id="ARBA00022553"/>
    </source>
</evidence>
<dbReference type="FunFam" id="1.10.510.10:FF:000358">
    <property type="entry name" value="Putative leucine-rich repeat receptor-like serine/threonine-protein kinase"/>
    <property type="match status" value="1"/>
</dbReference>
<evidence type="ECO:0000313" key="21">
    <source>
        <dbReference type="EMBL" id="KAF5823978.1"/>
    </source>
</evidence>
<dbReference type="InParanoid" id="A0A251VSY1"/>
<sequence>MSAPLQFPLKDIELVTNNFDKENFIGEGFLGKIYEGQLSLSGELVDVAVRRLDNSFRLQEIAFEKEISTLTRIEHPNVVSIVGFCYENDEMLIIQKRVARGSLSSYLSDPRLTWMRRLQISVGAVRALSYLHNDVGHNFSVIHHNINCNSILLDENWEAKISGFEYSMTIPAGGLDLAYEKLGIGTYKSDVYSIGIVLFELLCGREAFISKDDKSFQSSLATFHYKNRKLHEFVDADLYSQMDQLSFKLFSKIAYTCLIDQRAPPTMNDVLKRLERALKVQKTQDNNDHSKVAVERTIPDHLNLKMKSLEHMRIRLDDIVTATENFAGKYCIVSGGFGSVYIAELDHVDKAYCFAIGKEIEREVPKKRGTVAIKCIIDTEDEIAEQGFYAEIKMLTSCKHSNIITLLGFCDEGGKMILIYEYASNGSLNYYLQKMNNNPDDSWAHRLKICLDVAKGLSFLHTNEGELQEIVHRDIKSANILLDENFKAKIGDFGLSIFLSVSEEHHTPYSSIIVGTPGYMDPQYSKNAKLKKELDVYSFGVLMLEILCGTVAYDPKFTNNKGLALLARQHFNKGTIKEMVDHKIIKEITETLFTSVEGPDQESLDTFSKIAFKCLAEAQVERPTMEIVVKELEKAQYLQENRKDVLQISLKDIQLATNNFNCENFIGSSGFSKVYRGEVLHPNGQTTRIVVKRFLHQGNDIYYDFANELTILVEHQHENVIALFGYCEEGEERIAVYEYMSNGSLDKHLDNASLTWGKRLKIAIDIASGLDFLHGGFVTGKVVIHRDIRSRNILLDGEMRAKIATFGFSKRHSIEQKTVIFPAIGATLTYVDPEYERAGVLSKECDIYAFGIVLFEIMFRSLAYSKKFEKYDFLGTLIKRLYKEGKLDNMVFEGTNEQIASQSLSIFRRVAIQCLHENREERPTAGQVIIQLKNALQIQEKGLGIVRIPFEDIKYATNNFSNEKCIATERHGKVYKGQLPHANGHEIIAAKRWDRIHGQEYAEFHRELEILFKFKHRNVIHLEGYCDEMDEKITVYEYAFNGSLDKWLDNISLTWTKRLEICIGVASGLDFLHGDVLRQETVIHRGLTTSNILLSIDWEAKITDFGFSLISPNNQDIDYVFEEKPAGGSQGYIDPTYEETSTISKASDIYSFGVVLFEILCGKLVYSTSYHGINQQYLGPLAKNYYEQRKLDELVFEGIKEQIVPQSLSTFADIAYKCLHDERHLRPTAGQVVKQLKEALEFQVDFETWEPKLPSDYKAIIQQSRTPEIYTTKKKKDLYDMLCEGILIQKGKVWFWLDSNNNSNEMVSATLFTYKNQSSQKWRRIHKSRFQRVPMMMDISNLKIQTQIKAQFLTPSITYGVYLVFKFGEPNQISGEQMYVNLMYKRKDETFHAYFATWRDEKWLMIELYRFLNTEDAGDFEVFLESFSQYYCRSRAIYIEGIEFRAIDNVTHKKIEKLKDVQQTMRSNVNMGQIQHLPTDYDESYEFSETYDEGAKLFQLGEMSRKKHLMLSAKEVMYDSSMKPFKSKPSEQSSFQEVIEVLSQQVFRLKCKIESRTLSPDTDYRCYLIFKLSEKCFGLHCPVKVRDLLHRSNKKTKAFYFRTPKAWNIHDINQVPQKREDGWMEVNVWKFNSRDGPRNGCIHVNLKVISYEGTMSGLIVCGLEFRPM</sequence>
<evidence type="ECO:0000256" key="3">
    <source>
        <dbReference type="ARBA" id="ARBA00022475"/>
    </source>
</evidence>
<dbReference type="PROSITE" id="PS50011">
    <property type="entry name" value="PROTEIN_KINASE_DOM"/>
    <property type="match status" value="4"/>
</dbReference>
<dbReference type="Gene3D" id="1.10.510.10">
    <property type="entry name" value="Transferase(Phosphotransferase) domain 1"/>
    <property type="match status" value="4"/>
</dbReference>
<dbReference type="PANTHER" id="PTHR27003:SF471">
    <property type="entry name" value="VASCULAR ENDOTHELIAL GROWTH FACTOR RECEPTOR 2 (VEGFR2)-RELATED"/>
    <property type="match status" value="1"/>
</dbReference>
<evidence type="ECO:0000256" key="2">
    <source>
        <dbReference type="ARBA" id="ARBA00012513"/>
    </source>
</evidence>
<dbReference type="SMART" id="SM00219">
    <property type="entry name" value="TyrKc"/>
    <property type="match status" value="3"/>
</dbReference>
<keyword evidence="13" id="KW-0067">ATP-binding</keyword>
<reference evidence="22" key="2">
    <citation type="submission" date="2017-02" db="EMBL/GenBank/DDBJ databases">
        <title>Sunflower complete genome.</title>
        <authorList>
            <person name="Langlade N."/>
            <person name="Munos S."/>
        </authorList>
    </citation>
    <scope>NUCLEOTIDE SEQUENCE [LARGE SCALE GENOMIC DNA]</scope>
    <source>
        <tissue evidence="22">Leaves</tissue>
    </source>
</reference>
<proteinExistence type="predicted"/>
<comment type="catalytic activity">
    <reaction evidence="19">
        <text>L-seryl-[protein] + ATP = O-phospho-L-seryl-[protein] + ADP + H(+)</text>
        <dbReference type="Rhea" id="RHEA:17989"/>
        <dbReference type="Rhea" id="RHEA-COMP:9863"/>
        <dbReference type="Rhea" id="RHEA-COMP:11604"/>
        <dbReference type="ChEBI" id="CHEBI:15378"/>
        <dbReference type="ChEBI" id="CHEBI:29999"/>
        <dbReference type="ChEBI" id="CHEBI:30616"/>
        <dbReference type="ChEBI" id="CHEBI:83421"/>
        <dbReference type="ChEBI" id="CHEBI:456216"/>
        <dbReference type="EC" id="2.7.11.1"/>
    </reaction>
</comment>
<dbReference type="PANTHER" id="PTHR27003">
    <property type="entry name" value="OS07G0166700 PROTEIN"/>
    <property type="match status" value="1"/>
</dbReference>
<evidence type="ECO:0000259" key="20">
    <source>
        <dbReference type="PROSITE" id="PS50011"/>
    </source>
</evidence>
<feature type="domain" description="Protein kinase" evidence="20">
    <location>
        <begin position="19"/>
        <end position="278"/>
    </location>
</feature>
<dbReference type="EC" id="2.7.11.1" evidence="2"/>
<dbReference type="GO" id="GO:0004672">
    <property type="term" value="F:protein kinase activity"/>
    <property type="evidence" value="ECO:0000318"/>
    <property type="project" value="GO_Central"/>
</dbReference>
<keyword evidence="9" id="KW-0732">Signal</keyword>
<dbReference type="Gene3D" id="3.30.200.20">
    <property type="entry name" value="Phosphorylase Kinase, domain 1"/>
    <property type="match status" value="4"/>
</dbReference>
<comment type="subcellular location">
    <subcellularLocation>
        <location evidence="1">Cell membrane</location>
        <topology evidence="1">Single-pass membrane protein</topology>
    </subcellularLocation>
</comment>
<dbReference type="GO" id="GO:0005524">
    <property type="term" value="F:ATP binding"/>
    <property type="evidence" value="ECO:0007669"/>
    <property type="project" value="UniProtKB-KW"/>
</dbReference>
<feature type="domain" description="Protein kinase" evidence="20">
    <location>
        <begin position="960"/>
        <end position="1240"/>
    </location>
</feature>
<reference evidence="21" key="3">
    <citation type="submission" date="2020-06" db="EMBL/GenBank/DDBJ databases">
        <title>Helianthus annuus Genome sequencing and assembly Release 2.</title>
        <authorList>
            <person name="Gouzy J."/>
            <person name="Langlade N."/>
            <person name="Munos S."/>
        </authorList>
    </citation>
    <scope>NUCLEOTIDE SEQUENCE</scope>
    <source>
        <tissue evidence="21">Leaves</tissue>
    </source>
</reference>
<evidence type="ECO:0000256" key="6">
    <source>
        <dbReference type="ARBA" id="ARBA00022614"/>
    </source>
</evidence>
<dbReference type="PROSITE" id="PS00109">
    <property type="entry name" value="PROTEIN_KINASE_TYR"/>
    <property type="match status" value="1"/>
</dbReference>
<evidence type="ECO:0000256" key="11">
    <source>
        <dbReference type="ARBA" id="ARBA00022741"/>
    </source>
</evidence>
<name>A0A251VSY1_HELAN</name>
<keyword evidence="17" id="KW-0325">Glycoprotein</keyword>
<dbReference type="SMART" id="SM00220">
    <property type="entry name" value="S_TKc"/>
    <property type="match status" value="3"/>
</dbReference>
<dbReference type="Proteomes" id="UP000215914">
    <property type="component" value="Chromosome 1"/>
</dbReference>
<evidence type="ECO:0000256" key="14">
    <source>
        <dbReference type="ARBA" id="ARBA00022989"/>
    </source>
</evidence>
<feature type="domain" description="Protein kinase" evidence="20">
    <location>
        <begin position="326"/>
        <end position="638"/>
    </location>
</feature>